<gene>
    <name evidence="1" type="ORF">LCGC14_1877000</name>
</gene>
<organism evidence="1">
    <name type="scientific">marine sediment metagenome</name>
    <dbReference type="NCBI Taxonomy" id="412755"/>
    <lineage>
        <taxon>unclassified sequences</taxon>
        <taxon>metagenomes</taxon>
        <taxon>ecological metagenomes</taxon>
    </lineage>
</organism>
<proteinExistence type="predicted"/>
<name>A0A0F9G3B2_9ZZZZ</name>
<comment type="caution">
    <text evidence="1">The sequence shown here is derived from an EMBL/GenBank/DDBJ whole genome shotgun (WGS) entry which is preliminary data.</text>
</comment>
<reference evidence="1" key="1">
    <citation type="journal article" date="2015" name="Nature">
        <title>Complex archaea that bridge the gap between prokaryotes and eukaryotes.</title>
        <authorList>
            <person name="Spang A."/>
            <person name="Saw J.H."/>
            <person name="Jorgensen S.L."/>
            <person name="Zaremba-Niedzwiedzka K."/>
            <person name="Martijn J."/>
            <person name="Lind A.E."/>
            <person name="van Eijk R."/>
            <person name="Schleper C."/>
            <person name="Guy L."/>
            <person name="Ettema T.J."/>
        </authorList>
    </citation>
    <scope>NUCLEOTIDE SEQUENCE</scope>
</reference>
<sequence>MGIYFGFANAFGFTPEQVDNLDVFTLESFSIMADAQAKEQERVMRSGRRSGCNNKVCLFAY</sequence>
<dbReference type="AlphaFoldDB" id="A0A0F9G3B2"/>
<protein>
    <submittedName>
        <fullName evidence="1">Uncharacterized protein</fullName>
    </submittedName>
</protein>
<evidence type="ECO:0000313" key="1">
    <source>
        <dbReference type="EMBL" id="KKL93209.1"/>
    </source>
</evidence>
<dbReference type="EMBL" id="LAZR01019253">
    <property type="protein sequence ID" value="KKL93209.1"/>
    <property type="molecule type" value="Genomic_DNA"/>
</dbReference>
<accession>A0A0F9G3B2</accession>